<sequence length="52" mass="5762">MFMGGSIFAAIGIIMCIYACIKDIQASKIIWAILDILFFPVGVIRCIMHLLS</sequence>
<dbReference type="Proteomes" id="UP000595278">
    <property type="component" value="Chromosome"/>
</dbReference>
<dbReference type="AlphaFoldDB" id="A0A974RWM3"/>
<gene>
    <name evidence="2" type="ORF">JHT90_13215</name>
</gene>
<keyword evidence="3" id="KW-1185">Reference proteome</keyword>
<reference evidence="2 3" key="1">
    <citation type="submission" date="2021-01" db="EMBL/GenBank/DDBJ databases">
        <title>Entomomonas sp. F2A isolated from a house cricket (Acheta domesticus).</title>
        <authorList>
            <person name="Spergser J."/>
            <person name="Busse H.-J."/>
        </authorList>
    </citation>
    <scope>NUCLEOTIDE SEQUENCE [LARGE SCALE GENOMIC DNA]</scope>
    <source>
        <strain evidence="2 3">F2A</strain>
    </source>
</reference>
<dbReference type="RefSeq" id="WP_201091801.1">
    <property type="nucleotide sequence ID" value="NZ_CP067393.1"/>
</dbReference>
<keyword evidence="1" id="KW-1133">Transmembrane helix</keyword>
<proteinExistence type="predicted"/>
<organism evidence="2 3">
    <name type="scientific">Entomomonas asaccharolytica</name>
    <dbReference type="NCBI Taxonomy" id="2785331"/>
    <lineage>
        <taxon>Bacteria</taxon>
        <taxon>Pseudomonadati</taxon>
        <taxon>Pseudomonadota</taxon>
        <taxon>Gammaproteobacteria</taxon>
        <taxon>Pseudomonadales</taxon>
        <taxon>Pseudomonadaceae</taxon>
        <taxon>Entomomonas</taxon>
    </lineage>
</organism>
<protein>
    <submittedName>
        <fullName evidence="2">Uncharacterized protein</fullName>
    </submittedName>
</protein>
<evidence type="ECO:0000313" key="2">
    <source>
        <dbReference type="EMBL" id="QQP85325.1"/>
    </source>
</evidence>
<keyword evidence="1" id="KW-0812">Transmembrane</keyword>
<name>A0A974RWM3_9GAMM</name>
<dbReference type="KEGG" id="eaz:JHT90_13215"/>
<evidence type="ECO:0000313" key="3">
    <source>
        <dbReference type="Proteomes" id="UP000595278"/>
    </source>
</evidence>
<keyword evidence="1" id="KW-0472">Membrane</keyword>
<feature type="transmembrane region" description="Helical" evidence="1">
    <location>
        <begin position="29"/>
        <end position="51"/>
    </location>
</feature>
<dbReference type="EMBL" id="CP067393">
    <property type="protein sequence ID" value="QQP85325.1"/>
    <property type="molecule type" value="Genomic_DNA"/>
</dbReference>
<evidence type="ECO:0000256" key="1">
    <source>
        <dbReference type="SAM" id="Phobius"/>
    </source>
</evidence>
<accession>A0A974RWM3</accession>